<feature type="non-terminal residue" evidence="8">
    <location>
        <position position="100"/>
    </location>
</feature>
<reference evidence="8" key="1">
    <citation type="submission" date="2018-05" db="EMBL/GenBank/DDBJ databases">
        <title>Draft genome of Mucuna pruriens seed.</title>
        <authorList>
            <person name="Nnadi N.E."/>
            <person name="Vos R."/>
            <person name="Hasami M.H."/>
            <person name="Devisetty U.K."/>
            <person name="Aguiy J.C."/>
        </authorList>
    </citation>
    <scope>NUCLEOTIDE SEQUENCE [LARGE SCALE GENOMIC DNA]</scope>
    <source>
        <strain evidence="8">JCA_2017</strain>
    </source>
</reference>
<dbReference type="GO" id="GO:0019722">
    <property type="term" value="P:calcium-mediated signaling"/>
    <property type="evidence" value="ECO:0007669"/>
    <property type="project" value="TreeGrafter"/>
</dbReference>
<feature type="non-terminal residue" evidence="8">
    <location>
        <position position="1"/>
    </location>
</feature>
<dbReference type="PANTHER" id="PTHR33136:SF89">
    <property type="entry name" value="PROTEIN RALF-LIKE 19"/>
    <property type="match status" value="1"/>
</dbReference>
<keyword evidence="3" id="KW-0964">Secreted</keyword>
<dbReference type="GO" id="GO:0040008">
    <property type="term" value="P:regulation of growth"/>
    <property type="evidence" value="ECO:0007669"/>
    <property type="project" value="UniProtKB-ARBA"/>
</dbReference>
<keyword evidence="4" id="KW-0372">Hormone</keyword>
<dbReference type="GO" id="GO:0009506">
    <property type="term" value="C:plasmodesma"/>
    <property type="evidence" value="ECO:0007669"/>
    <property type="project" value="TreeGrafter"/>
</dbReference>
<evidence type="ECO:0000256" key="5">
    <source>
        <dbReference type="ARBA" id="ARBA00022729"/>
    </source>
</evidence>
<organism evidence="8 9">
    <name type="scientific">Mucuna pruriens</name>
    <name type="common">Velvet bean</name>
    <name type="synonym">Dolichos pruriens</name>
    <dbReference type="NCBI Taxonomy" id="157652"/>
    <lineage>
        <taxon>Eukaryota</taxon>
        <taxon>Viridiplantae</taxon>
        <taxon>Streptophyta</taxon>
        <taxon>Embryophyta</taxon>
        <taxon>Tracheophyta</taxon>
        <taxon>Spermatophyta</taxon>
        <taxon>Magnoliopsida</taxon>
        <taxon>eudicotyledons</taxon>
        <taxon>Gunneridae</taxon>
        <taxon>Pentapetalae</taxon>
        <taxon>rosids</taxon>
        <taxon>fabids</taxon>
        <taxon>Fabales</taxon>
        <taxon>Fabaceae</taxon>
        <taxon>Papilionoideae</taxon>
        <taxon>50 kb inversion clade</taxon>
        <taxon>NPAAA clade</taxon>
        <taxon>indigoferoid/millettioid clade</taxon>
        <taxon>Phaseoleae</taxon>
        <taxon>Mucuna</taxon>
    </lineage>
</organism>
<dbReference type="EMBL" id="QJKJ01015525">
    <property type="protein sequence ID" value="RDX62393.1"/>
    <property type="molecule type" value="Genomic_DNA"/>
</dbReference>
<dbReference type="Proteomes" id="UP000257109">
    <property type="component" value="Unassembled WGS sequence"/>
</dbReference>
<evidence type="ECO:0000313" key="8">
    <source>
        <dbReference type="EMBL" id="RDX62393.1"/>
    </source>
</evidence>
<proteinExistence type="inferred from homology"/>
<comment type="similarity">
    <text evidence="2">Belongs to the plant rapid alkalinization factor (RALF) family.</text>
</comment>
<gene>
    <name evidence="8" type="primary">RALFL4</name>
    <name evidence="8" type="ORF">CR513_59284</name>
</gene>
<dbReference type="PANTHER" id="PTHR33136">
    <property type="entry name" value="RAPID ALKALINIZATION FACTOR-LIKE"/>
    <property type="match status" value="1"/>
</dbReference>
<evidence type="ECO:0000256" key="7">
    <source>
        <dbReference type="SAM" id="SignalP"/>
    </source>
</evidence>
<comment type="subcellular location">
    <subcellularLocation>
        <location evidence="1">Secreted</location>
    </subcellularLocation>
</comment>
<dbReference type="GO" id="GO:0005179">
    <property type="term" value="F:hormone activity"/>
    <property type="evidence" value="ECO:0007669"/>
    <property type="project" value="UniProtKB-KW"/>
</dbReference>
<name>A0A371E8R2_MUCPR</name>
<evidence type="ECO:0000256" key="3">
    <source>
        <dbReference type="ARBA" id="ARBA00022525"/>
    </source>
</evidence>
<evidence type="ECO:0000313" key="9">
    <source>
        <dbReference type="Proteomes" id="UP000257109"/>
    </source>
</evidence>
<dbReference type="OrthoDB" id="1863600at2759"/>
<feature type="signal peptide" evidence="7">
    <location>
        <begin position="1"/>
        <end position="20"/>
    </location>
</feature>
<comment type="caution">
    <text evidence="8">The sequence shown here is derived from an EMBL/GenBank/DDBJ whole genome shotgun (WGS) entry which is preliminary data.</text>
</comment>
<evidence type="ECO:0000256" key="4">
    <source>
        <dbReference type="ARBA" id="ARBA00022702"/>
    </source>
</evidence>
<dbReference type="AlphaFoldDB" id="A0A371E8R2"/>
<keyword evidence="5 7" id="KW-0732">Signal</keyword>
<keyword evidence="9" id="KW-1185">Reference proteome</keyword>
<dbReference type="GO" id="GO:0005576">
    <property type="term" value="C:extracellular region"/>
    <property type="evidence" value="ECO:0007669"/>
    <property type="project" value="UniProtKB-SubCell"/>
</dbReference>
<evidence type="ECO:0000256" key="6">
    <source>
        <dbReference type="ARBA" id="ARBA00023157"/>
    </source>
</evidence>
<protein>
    <submittedName>
        <fullName evidence="8">Protein RALF-like 4</fullName>
    </submittedName>
</protein>
<dbReference type="Pfam" id="PF05498">
    <property type="entry name" value="RALF"/>
    <property type="match status" value="1"/>
</dbReference>
<keyword evidence="6" id="KW-1015">Disulfide bond</keyword>
<accession>A0A371E8R2</accession>
<dbReference type="InterPro" id="IPR008801">
    <property type="entry name" value="RALF"/>
</dbReference>
<feature type="chain" id="PRO_5016761707" evidence="7">
    <location>
        <begin position="21"/>
        <end position="100"/>
    </location>
</feature>
<evidence type="ECO:0000256" key="1">
    <source>
        <dbReference type="ARBA" id="ARBA00004613"/>
    </source>
</evidence>
<evidence type="ECO:0000256" key="2">
    <source>
        <dbReference type="ARBA" id="ARBA00009178"/>
    </source>
</evidence>
<sequence length="100" mass="11468">MNSKGWIIFLVLALAMVAEASSKINKTSPIFSDGDLDLFDDNEFMMVSETHRRTLVYGQRQRYISYAALRKNHVPCGTRGQSYYNCNHRGRANPYRRGCS</sequence>